<protein>
    <submittedName>
        <fullName evidence="1">Uncharacterized protein</fullName>
    </submittedName>
</protein>
<organism evidence="1 2">
    <name type="scientific">Paenibacillus alvei TS-15</name>
    <dbReference type="NCBI Taxonomy" id="1117108"/>
    <lineage>
        <taxon>Bacteria</taxon>
        <taxon>Bacillati</taxon>
        <taxon>Bacillota</taxon>
        <taxon>Bacilli</taxon>
        <taxon>Bacillales</taxon>
        <taxon>Paenibacillaceae</taxon>
        <taxon>Paenibacillus</taxon>
    </lineage>
</organism>
<gene>
    <name evidence="1" type="ORF">PAALTS15_20343</name>
</gene>
<sequence>MYAFATTISEQGPATESSGWARKVEVGKLGTAPVYQYNWSERTAGSAVAILQGTLALVKQDASLQNKLWTVQEGVPGPIQPSDPPVAPFAWTVERFGPQFSLTLQSASADPVTGAFQFVLSNAFPAFYSVYVEFADAEGHPIVPAAWTSRLPEGSSGFETATLKFLGFAPPTLAIAGIAMTTKQVTLEGSAPQGTATIHLTFGTLGALGWNSTVNALPLIVTGLLGYAVPWLMRGQAANPDQAWYNSLISNKRFLEEAVSAAGLLANASSTEEALRLLQQQIGTLLFGGSLPRLLAELNKQFDHTALIDGAQGLNWPLSGLLATLPGAVSGIVQTLSTPASFVQSFTMQLVVDAVVEVWPDPAHGAYPLKAASYRVTWEAGGECKHAEGTMNGLWTSCPVLASFPAVLGEGYVVVQAFVYDADGAVLAQGTVTSQAAQQPLGFLKEASGAIGSSTVYKPLMALNFNDINGYAWKPVSSSGSATHTALDCSNTGTRLCRLTGLSYNAAVRTLVYGWRPRGRGCFRATAGPAGSSCTGCRLCRCRPPRSSRSSPRRAACIRSRRSLAAMELRTTCFTTTARFRMSLGPSKWAIRRRSASLRA</sequence>
<evidence type="ECO:0000313" key="1">
    <source>
        <dbReference type="EMBL" id="EPY05283.1"/>
    </source>
</evidence>
<dbReference type="EMBL" id="ATMT01000067">
    <property type="protein sequence ID" value="EPY05283.1"/>
    <property type="molecule type" value="Genomic_DNA"/>
</dbReference>
<dbReference type="RefSeq" id="WP_021261315.1">
    <property type="nucleotide sequence ID" value="NZ_ATMT01000067.1"/>
</dbReference>
<name>S9SMI0_PAEAL</name>
<dbReference type="Proteomes" id="UP000015344">
    <property type="component" value="Unassembled WGS sequence"/>
</dbReference>
<dbReference type="PATRIC" id="fig|1117108.3.peg.4195"/>
<proteinExistence type="predicted"/>
<dbReference type="eggNOG" id="COG3391">
    <property type="taxonomic scope" value="Bacteria"/>
</dbReference>
<reference evidence="1 2" key="1">
    <citation type="submission" date="2013-05" db="EMBL/GenBank/DDBJ databases">
        <authorList>
            <person name="Strain E.A."/>
            <person name="Brown E."/>
            <person name="Allard M.W."/>
            <person name="Luo Y.L."/>
        </authorList>
    </citation>
    <scope>NUCLEOTIDE SEQUENCE [LARGE SCALE GENOMIC DNA]</scope>
    <source>
        <strain evidence="1 2">TS-15</strain>
    </source>
</reference>
<evidence type="ECO:0000313" key="2">
    <source>
        <dbReference type="Proteomes" id="UP000015344"/>
    </source>
</evidence>
<dbReference type="AlphaFoldDB" id="S9SMI0"/>
<accession>S9SMI0</accession>
<comment type="caution">
    <text evidence="1">The sequence shown here is derived from an EMBL/GenBank/DDBJ whole genome shotgun (WGS) entry which is preliminary data.</text>
</comment>